<proteinExistence type="predicted"/>
<keyword evidence="2" id="KW-1185">Reference proteome</keyword>
<organism evidence="1 2">
    <name type="scientific">Populus alba</name>
    <name type="common">White poplar</name>
    <dbReference type="NCBI Taxonomy" id="43335"/>
    <lineage>
        <taxon>Eukaryota</taxon>
        <taxon>Viridiplantae</taxon>
        <taxon>Streptophyta</taxon>
        <taxon>Embryophyta</taxon>
        <taxon>Tracheophyta</taxon>
        <taxon>Spermatophyta</taxon>
        <taxon>Magnoliopsida</taxon>
        <taxon>eudicotyledons</taxon>
        <taxon>Gunneridae</taxon>
        <taxon>Pentapetalae</taxon>
        <taxon>rosids</taxon>
        <taxon>fabids</taxon>
        <taxon>Malpighiales</taxon>
        <taxon>Salicaceae</taxon>
        <taxon>Saliceae</taxon>
        <taxon>Populus</taxon>
    </lineage>
</organism>
<reference evidence="1 2" key="1">
    <citation type="journal article" date="2024" name="Plant Biotechnol. J.">
        <title>Genome and CRISPR/Cas9 system of a widespread forest tree (Populus alba) in the world.</title>
        <authorList>
            <person name="Liu Y.J."/>
            <person name="Jiang P.F."/>
            <person name="Han X.M."/>
            <person name="Li X.Y."/>
            <person name="Wang H.M."/>
            <person name="Wang Y.J."/>
            <person name="Wang X.X."/>
            <person name="Zeng Q.Y."/>
        </authorList>
    </citation>
    <scope>NUCLEOTIDE SEQUENCE [LARGE SCALE GENOMIC DNA]</scope>
    <source>
        <strain evidence="2">cv. PAL-ZL1</strain>
    </source>
</reference>
<evidence type="ECO:0000313" key="1">
    <source>
        <dbReference type="EMBL" id="KAL3584328.1"/>
    </source>
</evidence>
<protein>
    <submittedName>
        <fullName evidence="1">Uncharacterized protein</fullName>
    </submittedName>
</protein>
<comment type="caution">
    <text evidence="1">The sequence shown here is derived from an EMBL/GenBank/DDBJ whole genome shotgun (WGS) entry which is preliminary data.</text>
</comment>
<sequence>MVKNCVKMGNLGLGSNAVNREDYEGAVRLKVAIAAVATNDTVGRVMSLLNRALEQEHRLEAAFLRDNTGACCCI</sequence>
<evidence type="ECO:0000313" key="2">
    <source>
        <dbReference type="Proteomes" id="UP000309997"/>
    </source>
</evidence>
<dbReference type="Proteomes" id="UP000309997">
    <property type="component" value="Unassembled WGS sequence"/>
</dbReference>
<gene>
    <name evidence="1" type="ORF">D5086_015389</name>
</gene>
<dbReference type="EMBL" id="RCHU02000007">
    <property type="protein sequence ID" value="KAL3584328.1"/>
    <property type="molecule type" value="Genomic_DNA"/>
</dbReference>
<name>A0ACC4C310_POPAL</name>
<accession>A0ACC4C310</accession>